<gene>
    <name evidence="1" type="ORF">CLIB1423_07S02432</name>
</gene>
<evidence type="ECO:0000313" key="2">
    <source>
        <dbReference type="Proteomes" id="UP000837801"/>
    </source>
</evidence>
<comment type="caution">
    <text evidence="1">The sequence shown here is derived from an EMBL/GenBank/DDBJ whole genome shotgun (WGS) entry which is preliminary data.</text>
</comment>
<reference evidence="1" key="1">
    <citation type="submission" date="2022-03" db="EMBL/GenBank/DDBJ databases">
        <authorList>
            <person name="Legras J.-L."/>
            <person name="Devillers H."/>
            <person name="Grondin C."/>
        </authorList>
    </citation>
    <scope>NUCLEOTIDE SEQUENCE</scope>
    <source>
        <strain evidence="1">CLIB 1423</strain>
    </source>
</reference>
<protein>
    <submittedName>
        <fullName evidence="1">Uncharacterized protein</fullName>
    </submittedName>
</protein>
<dbReference type="Proteomes" id="UP000837801">
    <property type="component" value="Unassembled WGS sequence"/>
</dbReference>
<proteinExistence type="predicted"/>
<name>A0A9P0QNM5_9ASCO</name>
<sequence length="124" mass="14253">MILHWFPLNFPFYPTTQPIPPLLTTPSPFETSIVTSLHILPQLSTTHHIPYSRISYIVITQSLFRSFPSVALASLLSRVTYQQKNNQRYPQRRSHLYRANICGKIFVVVSVSCCSAFSVDKLRQ</sequence>
<evidence type="ECO:0000313" key="1">
    <source>
        <dbReference type="EMBL" id="CAH2352564.1"/>
    </source>
</evidence>
<accession>A0A9P0QNM5</accession>
<organism evidence="1 2">
    <name type="scientific">[Candida] railenensis</name>
    <dbReference type="NCBI Taxonomy" id="45579"/>
    <lineage>
        <taxon>Eukaryota</taxon>
        <taxon>Fungi</taxon>
        <taxon>Dikarya</taxon>
        <taxon>Ascomycota</taxon>
        <taxon>Saccharomycotina</taxon>
        <taxon>Pichiomycetes</taxon>
        <taxon>Debaryomycetaceae</taxon>
        <taxon>Kurtzmaniella</taxon>
    </lineage>
</organism>
<dbReference type="AlphaFoldDB" id="A0A9P0QNM5"/>
<keyword evidence="2" id="KW-1185">Reference proteome</keyword>
<dbReference type="EMBL" id="CAKXYY010000007">
    <property type="protein sequence ID" value="CAH2352564.1"/>
    <property type="molecule type" value="Genomic_DNA"/>
</dbReference>